<feature type="region of interest" description="Disordered" evidence="1">
    <location>
        <begin position="1"/>
        <end position="40"/>
    </location>
</feature>
<dbReference type="InterPro" id="IPR022251">
    <property type="entry name" value="DUF3774_wound-induced"/>
</dbReference>
<name>A0A453SUL8_AEGTS</name>
<protein>
    <recommendedName>
        <fullName evidence="4">Wound-responsive family protein</fullName>
    </recommendedName>
</protein>
<dbReference type="Proteomes" id="UP000015105">
    <property type="component" value="Chromosome 7D"/>
</dbReference>
<evidence type="ECO:0000313" key="2">
    <source>
        <dbReference type="EnsemblPlants" id="AET7Gv21082800.1"/>
    </source>
</evidence>
<dbReference type="Gramene" id="AET7Gv21082800.1">
    <property type="protein sequence ID" value="AET7Gv21082800.1"/>
    <property type="gene ID" value="AET7Gv21082800"/>
</dbReference>
<reference evidence="3" key="2">
    <citation type="journal article" date="2017" name="Nat. Plants">
        <title>The Aegilops tauschii genome reveals multiple impacts of transposons.</title>
        <authorList>
            <person name="Zhao G."/>
            <person name="Zou C."/>
            <person name="Li K."/>
            <person name="Wang K."/>
            <person name="Li T."/>
            <person name="Gao L."/>
            <person name="Zhang X."/>
            <person name="Wang H."/>
            <person name="Yang Z."/>
            <person name="Liu X."/>
            <person name="Jiang W."/>
            <person name="Mao L."/>
            <person name="Kong X."/>
            <person name="Jiao Y."/>
            <person name="Jia J."/>
        </authorList>
    </citation>
    <scope>NUCLEOTIDE SEQUENCE [LARGE SCALE GENOMIC DNA]</scope>
    <source>
        <strain evidence="3">cv. AL8/78</strain>
    </source>
</reference>
<proteinExistence type="predicted"/>
<dbReference type="STRING" id="200361.A0A453SUL8"/>
<feature type="compositionally biased region" description="Polar residues" evidence="1">
    <location>
        <begin position="1"/>
        <end position="21"/>
    </location>
</feature>
<organism evidence="2 3">
    <name type="scientific">Aegilops tauschii subsp. strangulata</name>
    <name type="common">Goatgrass</name>
    <dbReference type="NCBI Taxonomy" id="200361"/>
    <lineage>
        <taxon>Eukaryota</taxon>
        <taxon>Viridiplantae</taxon>
        <taxon>Streptophyta</taxon>
        <taxon>Embryophyta</taxon>
        <taxon>Tracheophyta</taxon>
        <taxon>Spermatophyta</taxon>
        <taxon>Magnoliopsida</taxon>
        <taxon>Liliopsida</taxon>
        <taxon>Poales</taxon>
        <taxon>Poaceae</taxon>
        <taxon>BOP clade</taxon>
        <taxon>Pooideae</taxon>
        <taxon>Triticodae</taxon>
        <taxon>Triticeae</taxon>
        <taxon>Triticinae</taxon>
        <taxon>Aegilops</taxon>
    </lineage>
</organism>
<feature type="region of interest" description="Disordered" evidence="1">
    <location>
        <begin position="86"/>
        <end position="111"/>
    </location>
</feature>
<dbReference type="PANTHER" id="PTHR33090">
    <property type="entry name" value="DUF3774 DOMAIN PROTEIN-RELATED"/>
    <property type="match status" value="1"/>
</dbReference>
<feature type="compositionally biased region" description="Low complexity" evidence="1">
    <location>
        <begin position="86"/>
        <end position="101"/>
    </location>
</feature>
<sequence length="124" mass="13523">ENTASTQPEHTRSEQPSSVSRGHNLHRKHKTEMSSSAAKKGVSMVVATSMAAVEALKDQAGLCRWDYALRSLYHRAVVTGRRAVPASLSSSSSSQAAVGRAARPRRSEEEKLHKAYHIVCWGPN</sequence>
<evidence type="ECO:0000313" key="3">
    <source>
        <dbReference type="Proteomes" id="UP000015105"/>
    </source>
</evidence>
<reference evidence="3" key="1">
    <citation type="journal article" date="2014" name="Science">
        <title>Ancient hybridizations among the ancestral genomes of bread wheat.</title>
        <authorList>
            <consortium name="International Wheat Genome Sequencing Consortium,"/>
            <person name="Marcussen T."/>
            <person name="Sandve S.R."/>
            <person name="Heier L."/>
            <person name="Spannagl M."/>
            <person name="Pfeifer M."/>
            <person name="Jakobsen K.S."/>
            <person name="Wulff B.B."/>
            <person name="Steuernagel B."/>
            <person name="Mayer K.F."/>
            <person name="Olsen O.A."/>
        </authorList>
    </citation>
    <scope>NUCLEOTIDE SEQUENCE [LARGE SCALE GENOMIC DNA]</scope>
    <source>
        <strain evidence="3">cv. AL8/78</strain>
    </source>
</reference>
<dbReference type="Pfam" id="PF12609">
    <property type="entry name" value="DUF3774"/>
    <property type="match status" value="1"/>
</dbReference>
<evidence type="ECO:0008006" key="4">
    <source>
        <dbReference type="Google" id="ProtNLM"/>
    </source>
</evidence>
<reference evidence="2" key="3">
    <citation type="journal article" date="2017" name="Nature">
        <title>Genome sequence of the progenitor of the wheat D genome Aegilops tauschii.</title>
        <authorList>
            <person name="Luo M.C."/>
            <person name="Gu Y.Q."/>
            <person name="Puiu D."/>
            <person name="Wang H."/>
            <person name="Twardziok S.O."/>
            <person name="Deal K.R."/>
            <person name="Huo N."/>
            <person name="Zhu T."/>
            <person name="Wang L."/>
            <person name="Wang Y."/>
            <person name="McGuire P.E."/>
            <person name="Liu S."/>
            <person name="Long H."/>
            <person name="Ramasamy R.K."/>
            <person name="Rodriguez J.C."/>
            <person name="Van S.L."/>
            <person name="Yuan L."/>
            <person name="Wang Z."/>
            <person name="Xia Z."/>
            <person name="Xiao L."/>
            <person name="Anderson O.D."/>
            <person name="Ouyang S."/>
            <person name="Liang Y."/>
            <person name="Zimin A.V."/>
            <person name="Pertea G."/>
            <person name="Qi P."/>
            <person name="Bennetzen J.L."/>
            <person name="Dai X."/>
            <person name="Dawson M.W."/>
            <person name="Muller H.G."/>
            <person name="Kugler K."/>
            <person name="Rivarola-Duarte L."/>
            <person name="Spannagl M."/>
            <person name="Mayer K.F.X."/>
            <person name="Lu F.H."/>
            <person name="Bevan M.W."/>
            <person name="Leroy P."/>
            <person name="Li P."/>
            <person name="You F.M."/>
            <person name="Sun Q."/>
            <person name="Liu Z."/>
            <person name="Lyons E."/>
            <person name="Wicker T."/>
            <person name="Salzberg S.L."/>
            <person name="Devos K.M."/>
            <person name="Dvorak J."/>
        </authorList>
    </citation>
    <scope>NUCLEOTIDE SEQUENCE [LARGE SCALE GENOMIC DNA]</scope>
    <source>
        <strain evidence="2">cv. AL8/78</strain>
    </source>
</reference>
<reference evidence="2" key="4">
    <citation type="submission" date="2019-03" db="UniProtKB">
        <authorList>
            <consortium name="EnsemblPlants"/>
        </authorList>
    </citation>
    <scope>IDENTIFICATION</scope>
</reference>
<evidence type="ECO:0000256" key="1">
    <source>
        <dbReference type="SAM" id="MobiDB-lite"/>
    </source>
</evidence>
<reference evidence="2" key="5">
    <citation type="journal article" date="2021" name="G3 (Bethesda)">
        <title>Aegilops tauschii genome assembly Aet v5.0 features greater sequence contiguity and improved annotation.</title>
        <authorList>
            <person name="Wang L."/>
            <person name="Zhu T."/>
            <person name="Rodriguez J.C."/>
            <person name="Deal K.R."/>
            <person name="Dubcovsky J."/>
            <person name="McGuire P.E."/>
            <person name="Lux T."/>
            <person name="Spannagl M."/>
            <person name="Mayer K.F.X."/>
            <person name="Baldrich P."/>
            <person name="Meyers B.C."/>
            <person name="Huo N."/>
            <person name="Gu Y.Q."/>
            <person name="Zhou H."/>
            <person name="Devos K.M."/>
            <person name="Bennetzen J.L."/>
            <person name="Unver T."/>
            <person name="Budak H."/>
            <person name="Gulick P.J."/>
            <person name="Galiba G."/>
            <person name="Kalapos B."/>
            <person name="Nelson D.R."/>
            <person name="Li P."/>
            <person name="You F.M."/>
            <person name="Luo M.C."/>
            <person name="Dvorak J."/>
        </authorList>
    </citation>
    <scope>NUCLEOTIDE SEQUENCE [LARGE SCALE GENOMIC DNA]</scope>
    <source>
        <strain evidence="2">cv. AL8/78</strain>
    </source>
</reference>
<dbReference type="AlphaFoldDB" id="A0A453SUL8"/>
<dbReference type="EnsemblPlants" id="AET7Gv21082800.1">
    <property type="protein sequence ID" value="AET7Gv21082800.1"/>
    <property type="gene ID" value="AET7Gv21082800"/>
</dbReference>
<accession>A0A453SUL8</accession>
<keyword evidence="3" id="KW-1185">Reference proteome</keyword>